<evidence type="ECO:0000259" key="10">
    <source>
        <dbReference type="Pfam" id="PF00712"/>
    </source>
</evidence>
<dbReference type="SUPFAM" id="SSF55979">
    <property type="entry name" value="DNA clamp"/>
    <property type="match status" value="3"/>
</dbReference>
<evidence type="ECO:0000256" key="7">
    <source>
        <dbReference type="ARBA" id="ARBA00022932"/>
    </source>
</evidence>
<dbReference type="Gene3D" id="3.10.150.10">
    <property type="entry name" value="DNA Polymerase III, subunit A, domain 2"/>
    <property type="match status" value="1"/>
</dbReference>
<dbReference type="RefSeq" id="WP_338737716.1">
    <property type="nucleotide sequence ID" value="NZ_CP146612.1"/>
</dbReference>
<protein>
    <recommendedName>
        <fullName evidence="9">Beta sliding clamp</fullName>
    </recommendedName>
</protein>
<dbReference type="NCBIfam" id="TIGR00663">
    <property type="entry name" value="dnan"/>
    <property type="match status" value="1"/>
</dbReference>
<dbReference type="SMART" id="SM00480">
    <property type="entry name" value="POL3Bc"/>
    <property type="match status" value="1"/>
</dbReference>
<dbReference type="InterPro" id="IPR001001">
    <property type="entry name" value="DNA_polIII_beta"/>
</dbReference>
<evidence type="ECO:0000256" key="8">
    <source>
        <dbReference type="ARBA" id="ARBA00023125"/>
    </source>
</evidence>
<dbReference type="InterPro" id="IPR022634">
    <property type="entry name" value="DNA_polIII_beta_N"/>
</dbReference>
<comment type="subunit">
    <text evidence="9">Forms a ring-shaped head-to-tail homodimer around DNA.</text>
</comment>
<evidence type="ECO:0000256" key="5">
    <source>
        <dbReference type="ARBA" id="ARBA00022695"/>
    </source>
</evidence>
<dbReference type="Pfam" id="PF00712">
    <property type="entry name" value="DNA_pol3_beta"/>
    <property type="match status" value="1"/>
</dbReference>
<dbReference type="Pfam" id="PF02768">
    <property type="entry name" value="DNA_pol3_beta_3"/>
    <property type="match status" value="1"/>
</dbReference>
<keyword evidence="5 9" id="KW-0548">Nucleotidyltransferase</keyword>
<keyword evidence="14" id="KW-1185">Reference proteome</keyword>
<keyword evidence="3 9" id="KW-0963">Cytoplasm</keyword>
<comment type="function">
    <text evidence="9">Confers DNA tethering and processivity to DNA polymerases and other proteins. Acts as a clamp, forming a ring around DNA (a reaction catalyzed by the clamp-loading complex) which diffuses in an ATP-independent manner freely and bidirectionally along dsDNA. Initially characterized for its ability to contact the catalytic subunit of DNA polymerase III (Pol III), a complex, multichain enzyme responsible for most of the replicative synthesis in bacteria; Pol III exhibits 3'-5' exonuclease proofreading activity. The beta chain is required for initiation of replication as well as for processivity of DNA replication.</text>
</comment>
<dbReference type="PANTHER" id="PTHR30478:SF0">
    <property type="entry name" value="BETA SLIDING CLAMP"/>
    <property type="match status" value="1"/>
</dbReference>
<keyword evidence="8" id="KW-0238">DNA-binding</keyword>
<dbReference type="PIRSF" id="PIRSF000804">
    <property type="entry name" value="DNA_pol_III_b"/>
    <property type="match status" value="1"/>
</dbReference>
<evidence type="ECO:0000256" key="1">
    <source>
        <dbReference type="ARBA" id="ARBA00004496"/>
    </source>
</evidence>
<feature type="domain" description="DNA polymerase III beta sliding clamp C-terminal" evidence="12">
    <location>
        <begin position="248"/>
        <end position="372"/>
    </location>
</feature>
<evidence type="ECO:0000259" key="12">
    <source>
        <dbReference type="Pfam" id="PF02768"/>
    </source>
</evidence>
<evidence type="ECO:0000256" key="4">
    <source>
        <dbReference type="ARBA" id="ARBA00022679"/>
    </source>
</evidence>
<evidence type="ECO:0000256" key="3">
    <source>
        <dbReference type="ARBA" id="ARBA00022490"/>
    </source>
</evidence>
<comment type="similarity">
    <text evidence="2 9">Belongs to the beta sliding clamp family.</text>
</comment>
<dbReference type="InterPro" id="IPR046938">
    <property type="entry name" value="DNA_clamp_sf"/>
</dbReference>
<evidence type="ECO:0000256" key="2">
    <source>
        <dbReference type="ARBA" id="ARBA00010752"/>
    </source>
</evidence>
<dbReference type="Gene3D" id="3.70.10.10">
    <property type="match status" value="1"/>
</dbReference>
<name>A0ABZ2J7E2_9CHLR</name>
<gene>
    <name evidence="13" type="primary">dnaN</name>
    <name evidence="13" type="ORF">V8247_00600</name>
</gene>
<feature type="domain" description="DNA polymerase III beta sliding clamp N-terminal" evidence="10">
    <location>
        <begin position="1"/>
        <end position="118"/>
    </location>
</feature>
<evidence type="ECO:0000256" key="6">
    <source>
        <dbReference type="ARBA" id="ARBA00022705"/>
    </source>
</evidence>
<evidence type="ECO:0000313" key="14">
    <source>
        <dbReference type="Proteomes" id="UP001375370"/>
    </source>
</evidence>
<dbReference type="GO" id="GO:0003887">
    <property type="term" value="F:DNA-directed DNA polymerase activity"/>
    <property type="evidence" value="ECO:0007669"/>
    <property type="project" value="UniProtKB-EC"/>
</dbReference>
<organism evidence="13 14">
    <name type="scientific">Candidatus Dehalogenimonas loeffleri</name>
    <dbReference type="NCBI Taxonomy" id="3127115"/>
    <lineage>
        <taxon>Bacteria</taxon>
        <taxon>Bacillati</taxon>
        <taxon>Chloroflexota</taxon>
        <taxon>Dehalococcoidia</taxon>
        <taxon>Dehalococcoidales</taxon>
        <taxon>Dehalococcoidaceae</taxon>
        <taxon>Dehalogenimonas</taxon>
    </lineage>
</organism>
<dbReference type="Proteomes" id="UP001375370">
    <property type="component" value="Chromosome"/>
</dbReference>
<keyword evidence="7 9" id="KW-0239">DNA-directed DNA polymerase</keyword>
<feature type="domain" description="DNA polymerase III beta sliding clamp central" evidence="11">
    <location>
        <begin position="129"/>
        <end position="245"/>
    </location>
</feature>
<keyword evidence="4 9" id="KW-0808">Transferase</keyword>
<evidence type="ECO:0000256" key="9">
    <source>
        <dbReference type="PIRNR" id="PIRNR000804"/>
    </source>
</evidence>
<accession>A0ABZ2J7E2</accession>
<dbReference type="InterPro" id="IPR022637">
    <property type="entry name" value="DNA_polIII_beta_cen"/>
</dbReference>
<dbReference type="EMBL" id="CP146612">
    <property type="protein sequence ID" value="WWX25502.1"/>
    <property type="molecule type" value="Genomic_DNA"/>
</dbReference>
<dbReference type="CDD" id="cd00140">
    <property type="entry name" value="beta_clamp"/>
    <property type="match status" value="1"/>
</dbReference>
<evidence type="ECO:0000259" key="11">
    <source>
        <dbReference type="Pfam" id="PF02767"/>
    </source>
</evidence>
<dbReference type="PANTHER" id="PTHR30478">
    <property type="entry name" value="DNA POLYMERASE III SUBUNIT BETA"/>
    <property type="match status" value="1"/>
</dbReference>
<reference evidence="13 14" key="1">
    <citation type="submission" date="2024-03" db="EMBL/GenBank/DDBJ databases">
        <title>A Dehalogenimonas Isolated from Estuarine Sediments Dihaloeliminates Chlorinated Alkanes.</title>
        <authorList>
            <person name="Yang Y."/>
            <person name="Wang H."/>
        </authorList>
    </citation>
    <scope>NUCLEOTIDE SEQUENCE [LARGE SCALE GENOMIC DNA]</scope>
    <source>
        <strain evidence="13 14">W</strain>
    </source>
</reference>
<sequence length="376" mass="40183">MRLSCLQENLAKGLNIVGRAAASRSTLPITTNVLLATDEGRLKLSATNLEMAVTCWLGAKVEEDGATTVPAKLMTEFVGSLPSDKVDMILTANKTLTLKCGRFEARMTGVDAKDFPPVPRVEGGVTAKVDVSEFKKGVSRVVFAAATDESRPVLTGIDAQFEGSVLTLAAADGFRLAVYKMALAEPVAQKVKAIIPSKTLAEVSRLIADADEAISITVDTQKSQILFKLKNVELVSQLLQGSFPQYSQIIPQSHTTRVVLDVPQFLRAARAAQIFARDGGGIVRLIMTPGSGKTPGRLSITARSEEIGDDQAELDAAVSGEEAKIAFNGKYLLDVLSVLTEDQVALEVTGPSSPGVIRPVGTDNYIHVVMPMFVQW</sequence>
<proteinExistence type="inferred from homology"/>
<dbReference type="Pfam" id="PF02767">
    <property type="entry name" value="DNA_pol3_beta_2"/>
    <property type="match status" value="1"/>
</dbReference>
<comment type="subcellular location">
    <subcellularLocation>
        <location evidence="1 9">Cytoplasm</location>
    </subcellularLocation>
</comment>
<dbReference type="InterPro" id="IPR022635">
    <property type="entry name" value="DNA_polIII_beta_C"/>
</dbReference>
<keyword evidence="6 9" id="KW-0235">DNA replication</keyword>
<evidence type="ECO:0000313" key="13">
    <source>
        <dbReference type="EMBL" id="WWX25502.1"/>
    </source>
</evidence>